<feature type="transmembrane region" description="Helical" evidence="1">
    <location>
        <begin position="40"/>
        <end position="58"/>
    </location>
</feature>
<dbReference type="AlphaFoldDB" id="A0A7W7IR07"/>
<dbReference type="RefSeq" id="WP_184270742.1">
    <property type="nucleotide sequence ID" value="NZ_JACHKY010000004.1"/>
</dbReference>
<sequence>MNKGQYRSFGIELILDFIVMYLVMYTMIATLDHFYFNLNNVYMTLMMVMPMAILMLWFMRAMYPSRKLNLAIVGGAAAVFVVAFVGMRTQAGVGDKEFLRSMIPHHSGAILMCEQASIRDPEILALCDRIVRAQDDEIAQMQTILARLEAG</sequence>
<gene>
    <name evidence="3" type="ORF">HNP32_002487</name>
</gene>
<feature type="transmembrane region" description="Helical" evidence="1">
    <location>
        <begin position="70"/>
        <end position="87"/>
    </location>
</feature>
<feature type="transmembrane region" description="Helical" evidence="1">
    <location>
        <begin position="9"/>
        <end position="28"/>
    </location>
</feature>
<dbReference type="EMBL" id="JACHKY010000004">
    <property type="protein sequence ID" value="MBB4798733.1"/>
    <property type="molecule type" value="Genomic_DNA"/>
</dbReference>
<evidence type="ECO:0000313" key="4">
    <source>
        <dbReference type="Proteomes" id="UP000539957"/>
    </source>
</evidence>
<dbReference type="Proteomes" id="UP000539957">
    <property type="component" value="Unassembled WGS sequence"/>
</dbReference>
<evidence type="ECO:0000259" key="2">
    <source>
        <dbReference type="Pfam" id="PF03713"/>
    </source>
</evidence>
<dbReference type="Pfam" id="PF03713">
    <property type="entry name" value="DUF305"/>
    <property type="match status" value="1"/>
</dbReference>
<keyword evidence="1" id="KW-1133">Transmembrane helix</keyword>
<dbReference type="InterPro" id="IPR012347">
    <property type="entry name" value="Ferritin-like"/>
</dbReference>
<reference evidence="3 4" key="1">
    <citation type="submission" date="2020-08" db="EMBL/GenBank/DDBJ databases">
        <title>Functional genomics of gut bacteria from endangered species of beetles.</title>
        <authorList>
            <person name="Carlos-Shanley C."/>
        </authorList>
    </citation>
    <scope>NUCLEOTIDE SEQUENCE [LARGE SCALE GENOMIC DNA]</scope>
    <source>
        <strain evidence="3 4">S00123</strain>
    </source>
</reference>
<dbReference type="InterPro" id="IPR005183">
    <property type="entry name" value="DUF305_CopM-like"/>
</dbReference>
<comment type="caution">
    <text evidence="3">The sequence shown here is derived from an EMBL/GenBank/DDBJ whole genome shotgun (WGS) entry which is preliminary data.</text>
</comment>
<evidence type="ECO:0000313" key="3">
    <source>
        <dbReference type="EMBL" id="MBB4798733.1"/>
    </source>
</evidence>
<proteinExistence type="predicted"/>
<keyword evidence="1" id="KW-0472">Membrane</keyword>
<accession>A0A7W7IR07</accession>
<name>A0A7W7IR07_9CAUL</name>
<feature type="domain" description="DUF305" evidence="2">
    <location>
        <begin position="95"/>
        <end position="145"/>
    </location>
</feature>
<evidence type="ECO:0000256" key="1">
    <source>
        <dbReference type="SAM" id="Phobius"/>
    </source>
</evidence>
<dbReference type="Gene3D" id="1.20.1260.10">
    <property type="match status" value="1"/>
</dbReference>
<keyword evidence="4" id="KW-1185">Reference proteome</keyword>
<keyword evidence="1" id="KW-0812">Transmembrane</keyword>
<organism evidence="3 4">
    <name type="scientific">Brevundimonas bullata</name>
    <dbReference type="NCBI Taxonomy" id="13160"/>
    <lineage>
        <taxon>Bacteria</taxon>
        <taxon>Pseudomonadati</taxon>
        <taxon>Pseudomonadota</taxon>
        <taxon>Alphaproteobacteria</taxon>
        <taxon>Caulobacterales</taxon>
        <taxon>Caulobacteraceae</taxon>
        <taxon>Brevundimonas</taxon>
    </lineage>
</organism>
<protein>
    <submittedName>
        <fullName evidence="3">Uncharacterized protein (DUF305 family)</fullName>
    </submittedName>
</protein>